<sequence>MPKDSPQSLSINWNMLCLIQFCLAILVILLHAGRVFPQDSLHFIQKSLFSRTAVPFFAISSNFFYQHQLVQGHTPLKHLIFSLGKTYLFWSLLFLPFALIYLAHKAIPLSQIPLALLVALFYTGTCYHLCYIPAFLTGYSLIHFFRKFLTLKTCLLISIILYCFGLLETYSAYTAGSRIGDLYQAYRNIFWTARNGIFYMPVFICLGELAYSFYFKKENSYPLKTGLILSILAFALEGWIIFQNQGIDKNFFLALLPLSFFLFSWTIQTPLLKQKNYQTLRLLKPLSRYYYFIHPLFIEMGFLLFPSPHRQDWQEGIKVFILTLILTQVFAWITVTYQSKKLR</sequence>
<gene>
    <name evidence="3" type="ORF">ABID29_001614</name>
</gene>
<proteinExistence type="predicted"/>
<dbReference type="RefSeq" id="WP_354365632.1">
    <property type="nucleotide sequence ID" value="NZ_JBEPLO010000017.1"/>
</dbReference>
<accession>A0ABV2FIV8</accession>
<feature type="transmembrane region" description="Helical" evidence="1">
    <location>
        <begin position="86"/>
        <end position="104"/>
    </location>
</feature>
<feature type="transmembrane region" description="Helical" evidence="1">
    <location>
        <begin position="227"/>
        <end position="245"/>
    </location>
</feature>
<feature type="transmembrane region" description="Helical" evidence="1">
    <location>
        <begin position="116"/>
        <end position="142"/>
    </location>
</feature>
<keyword evidence="1" id="KW-0472">Membrane</keyword>
<keyword evidence="1" id="KW-1133">Transmembrane helix</keyword>
<feature type="transmembrane region" description="Helical" evidence="1">
    <location>
        <begin position="317"/>
        <end position="337"/>
    </location>
</feature>
<evidence type="ECO:0000259" key="2">
    <source>
        <dbReference type="Pfam" id="PF01757"/>
    </source>
</evidence>
<feature type="transmembrane region" description="Helical" evidence="1">
    <location>
        <begin position="251"/>
        <end position="268"/>
    </location>
</feature>
<dbReference type="InterPro" id="IPR002656">
    <property type="entry name" value="Acyl_transf_3_dom"/>
</dbReference>
<keyword evidence="4" id="KW-1185">Reference proteome</keyword>
<dbReference type="Proteomes" id="UP001549122">
    <property type="component" value="Unassembled WGS sequence"/>
</dbReference>
<dbReference type="Pfam" id="PF01757">
    <property type="entry name" value="Acyl_transf_3"/>
    <property type="match status" value="1"/>
</dbReference>
<feature type="transmembrane region" description="Helical" evidence="1">
    <location>
        <begin position="154"/>
        <end position="176"/>
    </location>
</feature>
<keyword evidence="1" id="KW-0812">Transmembrane</keyword>
<feature type="transmembrane region" description="Helical" evidence="1">
    <location>
        <begin position="289"/>
        <end position="305"/>
    </location>
</feature>
<reference evidence="3 4" key="1">
    <citation type="submission" date="2024-06" db="EMBL/GenBank/DDBJ databases">
        <title>Genomic Encyclopedia of Type Strains, Phase IV (KMG-IV): sequencing the most valuable type-strain genomes for metagenomic binning, comparative biology and taxonomic classification.</title>
        <authorList>
            <person name="Goeker M."/>
        </authorList>
    </citation>
    <scope>NUCLEOTIDE SEQUENCE [LARGE SCALE GENOMIC DNA]</scope>
    <source>
        <strain evidence="3 4">DSM 28303</strain>
    </source>
</reference>
<dbReference type="EMBL" id="JBEPLO010000017">
    <property type="protein sequence ID" value="MET3558489.1"/>
    <property type="molecule type" value="Genomic_DNA"/>
</dbReference>
<protein>
    <recommendedName>
        <fullName evidence="2">Acyltransferase 3 domain-containing protein</fullName>
    </recommendedName>
</protein>
<name>A0ABV2FIV8_9STRE</name>
<evidence type="ECO:0000256" key="1">
    <source>
        <dbReference type="SAM" id="Phobius"/>
    </source>
</evidence>
<evidence type="ECO:0000313" key="3">
    <source>
        <dbReference type="EMBL" id="MET3558489.1"/>
    </source>
</evidence>
<comment type="caution">
    <text evidence="3">The sequence shown here is derived from an EMBL/GenBank/DDBJ whole genome shotgun (WGS) entry which is preliminary data.</text>
</comment>
<organism evidence="3 4">
    <name type="scientific">Streptococcus rupicaprae</name>
    <dbReference type="NCBI Taxonomy" id="759619"/>
    <lineage>
        <taxon>Bacteria</taxon>
        <taxon>Bacillati</taxon>
        <taxon>Bacillota</taxon>
        <taxon>Bacilli</taxon>
        <taxon>Lactobacillales</taxon>
        <taxon>Streptococcaceae</taxon>
        <taxon>Streptococcus</taxon>
    </lineage>
</organism>
<feature type="domain" description="Acyltransferase 3" evidence="2">
    <location>
        <begin position="19"/>
        <end position="332"/>
    </location>
</feature>
<feature type="transmembrane region" description="Helical" evidence="1">
    <location>
        <begin position="196"/>
        <end position="215"/>
    </location>
</feature>
<evidence type="ECO:0000313" key="4">
    <source>
        <dbReference type="Proteomes" id="UP001549122"/>
    </source>
</evidence>